<dbReference type="Pfam" id="PF01370">
    <property type="entry name" value="Epimerase"/>
    <property type="match status" value="1"/>
</dbReference>
<dbReference type="InterPro" id="IPR050177">
    <property type="entry name" value="Lipid_A_modif_metabolic_enz"/>
</dbReference>
<dbReference type="PANTHER" id="PTHR43245">
    <property type="entry name" value="BIFUNCTIONAL POLYMYXIN RESISTANCE PROTEIN ARNA"/>
    <property type="match status" value="1"/>
</dbReference>
<dbReference type="EMBL" id="JBHMAG010000002">
    <property type="protein sequence ID" value="MFB9750172.1"/>
    <property type="molecule type" value="Genomic_DNA"/>
</dbReference>
<comment type="caution">
    <text evidence="2">The sequence shown here is derived from an EMBL/GenBank/DDBJ whole genome shotgun (WGS) entry which is preliminary data.</text>
</comment>
<evidence type="ECO:0000313" key="2">
    <source>
        <dbReference type="EMBL" id="MFB9750172.1"/>
    </source>
</evidence>
<sequence length="293" mass="32109">MKILITGSTGRVGRAIYIRLCKKHPVAGLDRAPSSTADFVGDIGDETLLARALKGVDAVVHTAALHAPHVGILPDAEFERINIHATRRLLELAVDAGVSRFVLTSTTALYGDAATPANQAGWVDEEMVPIPRTIYHRTKLAAEEEVKQAAACGRLSATVIRMSRCFPEQASLMSVYRLHRGIDARDVASAHDLALHLNEPGFRIFVASGVTPFEPSDCQQLAVDAVSVLRRRAPSLVTEFEHRGWALPTKIDRVYSPRALCALGWAPRYSYAEVLRLLEQESAEVLPEEHYSI</sequence>
<accession>A0ABV5VPL5</accession>
<dbReference type="Proteomes" id="UP001589619">
    <property type="component" value="Unassembled WGS sequence"/>
</dbReference>
<organism evidence="2 3">
    <name type="scientific">Paenibacillus hodogayensis</name>
    <dbReference type="NCBI Taxonomy" id="279208"/>
    <lineage>
        <taxon>Bacteria</taxon>
        <taxon>Bacillati</taxon>
        <taxon>Bacillota</taxon>
        <taxon>Bacilli</taxon>
        <taxon>Bacillales</taxon>
        <taxon>Paenibacillaceae</taxon>
        <taxon>Paenibacillus</taxon>
    </lineage>
</organism>
<keyword evidence="3" id="KW-1185">Reference proteome</keyword>
<name>A0ABV5VPL5_9BACL</name>
<dbReference type="InterPro" id="IPR001509">
    <property type="entry name" value="Epimerase_deHydtase"/>
</dbReference>
<evidence type="ECO:0000313" key="3">
    <source>
        <dbReference type="Proteomes" id="UP001589619"/>
    </source>
</evidence>
<dbReference type="Gene3D" id="3.40.50.720">
    <property type="entry name" value="NAD(P)-binding Rossmann-like Domain"/>
    <property type="match status" value="1"/>
</dbReference>
<protein>
    <submittedName>
        <fullName evidence="2">NAD-dependent epimerase/dehydratase family protein</fullName>
    </submittedName>
</protein>
<proteinExistence type="predicted"/>
<dbReference type="InterPro" id="IPR036291">
    <property type="entry name" value="NAD(P)-bd_dom_sf"/>
</dbReference>
<feature type="domain" description="NAD-dependent epimerase/dehydratase" evidence="1">
    <location>
        <begin position="3"/>
        <end position="165"/>
    </location>
</feature>
<dbReference type="PANTHER" id="PTHR43245:SF54">
    <property type="entry name" value="BLL0593 PROTEIN"/>
    <property type="match status" value="1"/>
</dbReference>
<reference evidence="2 3" key="1">
    <citation type="submission" date="2024-09" db="EMBL/GenBank/DDBJ databases">
        <authorList>
            <person name="Sun Q."/>
            <person name="Mori K."/>
        </authorList>
    </citation>
    <scope>NUCLEOTIDE SEQUENCE [LARGE SCALE GENOMIC DNA]</scope>
    <source>
        <strain evidence="2 3">JCM 12520</strain>
    </source>
</reference>
<evidence type="ECO:0000259" key="1">
    <source>
        <dbReference type="Pfam" id="PF01370"/>
    </source>
</evidence>
<dbReference type="SUPFAM" id="SSF51735">
    <property type="entry name" value="NAD(P)-binding Rossmann-fold domains"/>
    <property type="match status" value="1"/>
</dbReference>
<gene>
    <name evidence="2" type="ORF">ACFFNY_01180</name>
</gene>
<dbReference type="RefSeq" id="WP_344916783.1">
    <property type="nucleotide sequence ID" value="NZ_BAAAYO010000021.1"/>
</dbReference>